<proteinExistence type="predicted"/>
<keyword evidence="2" id="KW-1185">Reference proteome</keyword>
<comment type="caution">
    <text evidence="1">The sequence shown here is derived from an EMBL/GenBank/DDBJ whole genome shotgun (WGS) entry which is preliminary data.</text>
</comment>
<evidence type="ECO:0000313" key="2">
    <source>
        <dbReference type="Proteomes" id="UP000827976"/>
    </source>
</evidence>
<gene>
    <name evidence="1" type="ORF">IHE45_09G053900</name>
</gene>
<organism evidence="1 2">
    <name type="scientific">Dioscorea alata</name>
    <name type="common">Purple yam</name>
    <dbReference type="NCBI Taxonomy" id="55571"/>
    <lineage>
        <taxon>Eukaryota</taxon>
        <taxon>Viridiplantae</taxon>
        <taxon>Streptophyta</taxon>
        <taxon>Embryophyta</taxon>
        <taxon>Tracheophyta</taxon>
        <taxon>Spermatophyta</taxon>
        <taxon>Magnoliopsida</taxon>
        <taxon>Liliopsida</taxon>
        <taxon>Dioscoreales</taxon>
        <taxon>Dioscoreaceae</taxon>
        <taxon>Dioscorea</taxon>
    </lineage>
</organism>
<evidence type="ECO:0000313" key="1">
    <source>
        <dbReference type="EMBL" id="KAH7672420.1"/>
    </source>
</evidence>
<accession>A0ACB7VF60</accession>
<protein>
    <submittedName>
        <fullName evidence="1">LURP-one-related protein</fullName>
    </submittedName>
</protein>
<dbReference type="Proteomes" id="UP000827976">
    <property type="component" value="Chromosome 9"/>
</dbReference>
<sequence>MGRIYPAENRIDDEKPVVRSDRVSSWTVWKKSSMAFQGTDGFSVYDSNGTLAFRVDNYSRRHKRLAGELVLMNGAGAVLFALRPQIFSMHDQWNGFKEEKEGLRAGSKRHVFSMRKRSVLQSSDETEVFMVSSGGQLSPKPDYRIEGCFWRRNCKIRGNSGEVVAKISRKKANSSTILSDDVFSLTVEPGVDCELIMAFMVVLDRICQKPFSPIMCSSNAVL</sequence>
<name>A0ACB7VF60_DIOAL</name>
<reference evidence="2" key="1">
    <citation type="journal article" date="2022" name="Nat. Commun.">
        <title>Chromosome evolution and the genetic basis of agronomically important traits in greater yam.</title>
        <authorList>
            <person name="Bredeson J.V."/>
            <person name="Lyons J.B."/>
            <person name="Oniyinde I.O."/>
            <person name="Okereke N.R."/>
            <person name="Kolade O."/>
            <person name="Nnabue I."/>
            <person name="Nwadili C.O."/>
            <person name="Hribova E."/>
            <person name="Parker M."/>
            <person name="Nwogha J."/>
            <person name="Shu S."/>
            <person name="Carlson J."/>
            <person name="Kariba R."/>
            <person name="Muthemba S."/>
            <person name="Knop K."/>
            <person name="Barton G.J."/>
            <person name="Sherwood A.V."/>
            <person name="Lopez-Montes A."/>
            <person name="Asiedu R."/>
            <person name="Jamnadass R."/>
            <person name="Muchugi A."/>
            <person name="Goodstein D."/>
            <person name="Egesi C.N."/>
            <person name="Featherston J."/>
            <person name="Asfaw A."/>
            <person name="Simpson G.G."/>
            <person name="Dolezel J."/>
            <person name="Hendre P.S."/>
            <person name="Van Deynze A."/>
            <person name="Kumar P.L."/>
            <person name="Obidiegwu J.E."/>
            <person name="Bhattacharjee R."/>
            <person name="Rokhsar D.S."/>
        </authorList>
    </citation>
    <scope>NUCLEOTIDE SEQUENCE [LARGE SCALE GENOMIC DNA]</scope>
    <source>
        <strain evidence="2">cv. TDa95/00328</strain>
    </source>
</reference>
<dbReference type="EMBL" id="CM037019">
    <property type="protein sequence ID" value="KAH7672420.1"/>
    <property type="molecule type" value="Genomic_DNA"/>
</dbReference>